<sequence length="198" mass="23805">MKIYIGLEHYDREKEEFLVKPNPDEVWIISDDEDDISKLYKNFFTQLNQFPLYITFQWYDYQFANGKKELDELEFEYSHLFIPQERAIRMMPKGRSIHFDILMFTVKITNSRQFIQLVDRFLLPDMHFIVSNQDNLTFGPLFYKEDSITFHMNETTTIGIKGHDICLISFISNQWKDPNELVKLFPEDISIEIYSNED</sequence>
<comment type="caution">
    <text evidence="1">The sequence shown here is derived from an EMBL/GenBank/DDBJ whole genome shotgun (WGS) entry which is preliminary data.</text>
</comment>
<reference evidence="2" key="1">
    <citation type="submission" date="2018-10" db="EMBL/GenBank/DDBJ databases">
        <title>FDA dAtabase for Regulatory Grade micrObial Sequences (FDA-ARGOS): Supporting development and validation of Infectious Disease Dx tests.</title>
        <authorList>
            <person name="Minogue T."/>
            <person name="Wolcott M."/>
            <person name="Wasieloski L."/>
            <person name="Aguilar W."/>
            <person name="Moore D."/>
            <person name="Tallon L."/>
            <person name="Sadzewicz L."/>
            <person name="Sengamalay N."/>
            <person name="Ott S."/>
            <person name="Godinez A."/>
            <person name="Nagaraj S."/>
            <person name="Vavikolanu K."/>
            <person name="Vyas G."/>
            <person name="Nadendla S."/>
            <person name="George J."/>
            <person name="Sichtig H."/>
        </authorList>
    </citation>
    <scope>NUCLEOTIDE SEQUENCE [LARGE SCALE GENOMIC DNA]</scope>
    <source>
        <strain evidence="2">FDAARGOS_343</strain>
    </source>
</reference>
<evidence type="ECO:0000313" key="1">
    <source>
        <dbReference type="EMBL" id="TRZ39889.1"/>
    </source>
</evidence>
<gene>
    <name evidence="1" type="ORF">CEQ21_02785</name>
</gene>
<protein>
    <submittedName>
        <fullName evidence="1">Uncharacterized protein</fullName>
    </submittedName>
</protein>
<evidence type="ECO:0000313" key="2">
    <source>
        <dbReference type="Proteomes" id="UP000319837"/>
    </source>
</evidence>
<dbReference type="Proteomes" id="UP000319837">
    <property type="component" value="Unassembled WGS sequence"/>
</dbReference>
<name>A0A553SSB6_NIACI</name>
<dbReference type="RefSeq" id="WP_185763312.1">
    <property type="nucleotide sequence ID" value="NZ_RIBP01000001.1"/>
</dbReference>
<organism evidence="1 2">
    <name type="scientific">Niallia circulans</name>
    <name type="common">Bacillus circulans</name>
    <dbReference type="NCBI Taxonomy" id="1397"/>
    <lineage>
        <taxon>Bacteria</taxon>
        <taxon>Bacillati</taxon>
        <taxon>Bacillota</taxon>
        <taxon>Bacilli</taxon>
        <taxon>Bacillales</taxon>
        <taxon>Bacillaceae</taxon>
        <taxon>Niallia</taxon>
    </lineage>
</organism>
<dbReference type="AlphaFoldDB" id="A0A553SSB6"/>
<dbReference type="EMBL" id="RIBP01000001">
    <property type="protein sequence ID" value="TRZ39889.1"/>
    <property type="molecule type" value="Genomic_DNA"/>
</dbReference>
<proteinExistence type="predicted"/>
<accession>A0A553SSB6</accession>